<dbReference type="EMBL" id="JBIASD010000025">
    <property type="protein sequence ID" value="MFF3669879.1"/>
    <property type="molecule type" value="Genomic_DNA"/>
</dbReference>
<dbReference type="Proteomes" id="UP001602013">
    <property type="component" value="Unassembled WGS sequence"/>
</dbReference>
<reference evidence="1 2" key="1">
    <citation type="submission" date="2024-10" db="EMBL/GenBank/DDBJ databases">
        <title>The Natural Products Discovery Center: Release of the First 8490 Sequenced Strains for Exploring Actinobacteria Biosynthetic Diversity.</title>
        <authorList>
            <person name="Kalkreuter E."/>
            <person name="Kautsar S.A."/>
            <person name="Yang D."/>
            <person name="Bader C.D."/>
            <person name="Teijaro C.N."/>
            <person name="Fluegel L."/>
            <person name="Davis C.M."/>
            <person name="Simpson J.R."/>
            <person name="Lauterbach L."/>
            <person name="Steele A.D."/>
            <person name="Gui C."/>
            <person name="Meng S."/>
            <person name="Li G."/>
            <person name="Viehrig K."/>
            <person name="Ye F."/>
            <person name="Su P."/>
            <person name="Kiefer A.F."/>
            <person name="Nichols A."/>
            <person name="Cepeda A.J."/>
            <person name="Yan W."/>
            <person name="Fan B."/>
            <person name="Jiang Y."/>
            <person name="Adhikari A."/>
            <person name="Zheng C.-J."/>
            <person name="Schuster L."/>
            <person name="Cowan T.M."/>
            <person name="Smanski M.J."/>
            <person name="Chevrette M.G."/>
            <person name="De Carvalho L.P.S."/>
            <person name="Shen B."/>
        </authorList>
    </citation>
    <scope>NUCLEOTIDE SEQUENCE [LARGE SCALE GENOMIC DNA]</scope>
    <source>
        <strain evidence="1 2">NPDC002173</strain>
    </source>
</reference>
<sequence>MNAETADLLFEVVERLEKSIVARDCPAMVAVEGRRKLVLSDYDYLRDDASAVAFEKRAASKAREVGAVRWVIAVPQVWVFTPPSMVSVRAVSNHPLREGEQEAITWMSFDQDEGVDYGRVAYARRPSGEPVFEEPEMFRVGIRPTEASAGYTLLQAFLDEDETEPTPGGAGS</sequence>
<accession>A0ABW6SXY9</accession>
<keyword evidence="2" id="KW-1185">Reference proteome</keyword>
<organism evidence="1 2">
    <name type="scientific">Microtetraspora malaysiensis</name>
    <dbReference type="NCBI Taxonomy" id="161358"/>
    <lineage>
        <taxon>Bacteria</taxon>
        <taxon>Bacillati</taxon>
        <taxon>Actinomycetota</taxon>
        <taxon>Actinomycetes</taxon>
        <taxon>Streptosporangiales</taxon>
        <taxon>Streptosporangiaceae</taxon>
        <taxon>Microtetraspora</taxon>
    </lineage>
</organism>
<comment type="caution">
    <text evidence="1">The sequence shown here is derived from an EMBL/GenBank/DDBJ whole genome shotgun (WGS) entry which is preliminary data.</text>
</comment>
<evidence type="ECO:0000313" key="1">
    <source>
        <dbReference type="EMBL" id="MFF3669879.1"/>
    </source>
</evidence>
<gene>
    <name evidence="1" type="ORF">ACFYXI_30255</name>
</gene>
<evidence type="ECO:0000313" key="2">
    <source>
        <dbReference type="Proteomes" id="UP001602013"/>
    </source>
</evidence>
<proteinExistence type="predicted"/>
<dbReference type="RefSeq" id="WP_387416154.1">
    <property type="nucleotide sequence ID" value="NZ_JBIASD010000025.1"/>
</dbReference>
<name>A0ABW6SXY9_9ACTN</name>
<protein>
    <submittedName>
        <fullName evidence="1">Uncharacterized protein</fullName>
    </submittedName>
</protein>